<evidence type="ECO:0000313" key="1">
    <source>
        <dbReference type="EMBL" id="KAK0668440.1"/>
    </source>
</evidence>
<keyword evidence="2" id="KW-1185">Reference proteome</keyword>
<dbReference type="Proteomes" id="UP001174997">
    <property type="component" value="Unassembled WGS sequence"/>
</dbReference>
<accession>A0AA39ZDE4</accession>
<organism evidence="1 2">
    <name type="scientific">Cercophora samala</name>
    <dbReference type="NCBI Taxonomy" id="330535"/>
    <lineage>
        <taxon>Eukaryota</taxon>
        <taxon>Fungi</taxon>
        <taxon>Dikarya</taxon>
        <taxon>Ascomycota</taxon>
        <taxon>Pezizomycotina</taxon>
        <taxon>Sordariomycetes</taxon>
        <taxon>Sordariomycetidae</taxon>
        <taxon>Sordariales</taxon>
        <taxon>Lasiosphaeriaceae</taxon>
        <taxon>Cercophora</taxon>
    </lineage>
</organism>
<gene>
    <name evidence="1" type="ORF">QBC41DRAFT_347158</name>
</gene>
<proteinExistence type="predicted"/>
<name>A0AA39ZDE4_9PEZI</name>
<reference evidence="1" key="1">
    <citation type="submission" date="2023-06" db="EMBL/GenBank/DDBJ databases">
        <title>Genome-scale phylogeny and comparative genomics of the fungal order Sordariales.</title>
        <authorList>
            <consortium name="Lawrence Berkeley National Laboratory"/>
            <person name="Hensen N."/>
            <person name="Bonometti L."/>
            <person name="Westerberg I."/>
            <person name="Brannstrom I.O."/>
            <person name="Guillou S."/>
            <person name="Cros-Aarteil S."/>
            <person name="Calhoun S."/>
            <person name="Haridas S."/>
            <person name="Kuo A."/>
            <person name="Mondo S."/>
            <person name="Pangilinan J."/>
            <person name="Riley R."/>
            <person name="Labutti K."/>
            <person name="Andreopoulos B."/>
            <person name="Lipzen A."/>
            <person name="Chen C."/>
            <person name="Yanf M."/>
            <person name="Daum C."/>
            <person name="Ng V."/>
            <person name="Clum A."/>
            <person name="Steindorff A."/>
            <person name="Ohm R."/>
            <person name="Martin F."/>
            <person name="Silar P."/>
            <person name="Natvig D."/>
            <person name="Lalanne C."/>
            <person name="Gautier V."/>
            <person name="Ament-Velasquez S.L."/>
            <person name="Kruys A."/>
            <person name="Hutchinson M.I."/>
            <person name="Powell A.J."/>
            <person name="Barry K."/>
            <person name="Miller A.N."/>
            <person name="Grigoriev I.V."/>
            <person name="Debuchy R."/>
            <person name="Gladieux P."/>
            <person name="Thoren M.H."/>
            <person name="Johannesson H."/>
        </authorList>
    </citation>
    <scope>NUCLEOTIDE SEQUENCE</scope>
    <source>
        <strain evidence="1">CBS 307.81</strain>
    </source>
</reference>
<sequence>MLGGCRCQNGWATLHMTLSCPVTKRLFLIDLFVLCCICSTSRAVLGSRSSRQTQQGRPRHLRERKSSSGIPTIPRVIFSVVFIENFCDTKVFDLCHVRTSGSRRLLGQRGAQAEFWQCREGVYLPRADSRAHLPATACIPSSQEFAYIKLGSIRNCGDPVDYAVKDS</sequence>
<evidence type="ECO:0000313" key="2">
    <source>
        <dbReference type="Proteomes" id="UP001174997"/>
    </source>
</evidence>
<dbReference type="PROSITE" id="PS51257">
    <property type="entry name" value="PROKAR_LIPOPROTEIN"/>
    <property type="match status" value="1"/>
</dbReference>
<dbReference type="EMBL" id="JAULSY010000056">
    <property type="protein sequence ID" value="KAK0668440.1"/>
    <property type="molecule type" value="Genomic_DNA"/>
</dbReference>
<protein>
    <submittedName>
        <fullName evidence="1">Uncharacterized protein</fullName>
    </submittedName>
</protein>
<comment type="caution">
    <text evidence="1">The sequence shown here is derived from an EMBL/GenBank/DDBJ whole genome shotgun (WGS) entry which is preliminary data.</text>
</comment>
<dbReference type="AlphaFoldDB" id="A0AA39ZDE4"/>